<feature type="signal peptide" evidence="1">
    <location>
        <begin position="1"/>
        <end position="19"/>
    </location>
</feature>
<gene>
    <name evidence="2" type="ORF">ABS362_05290</name>
</gene>
<evidence type="ECO:0000313" key="3">
    <source>
        <dbReference type="Proteomes" id="UP001476807"/>
    </source>
</evidence>
<protein>
    <recommendedName>
        <fullName evidence="4">DUF4468 domain-containing protein</fullName>
    </recommendedName>
</protein>
<comment type="caution">
    <text evidence="2">The sequence shown here is derived from an EMBL/GenBank/DDBJ whole genome shotgun (WGS) entry which is preliminary data.</text>
</comment>
<feature type="chain" id="PRO_5046789130" description="DUF4468 domain-containing protein" evidence="1">
    <location>
        <begin position="20"/>
        <end position="198"/>
    </location>
</feature>
<evidence type="ECO:0008006" key="4">
    <source>
        <dbReference type="Google" id="ProtNLM"/>
    </source>
</evidence>
<sequence>MLLIQTILPFLFLLLQAQADNYTFKQDLEKDLGKLTGSPVFISDNTSASPSVQTIAHDLQLFGVVATIDLTNSNYSQSSQGHHKIQVWKFPVGHIKALYQVETSIALDTVVTQRYLENRAPTQHRIQNNFTFRTYAVTTSDDPLHFYYMTEAEQGLLEYRIGNRQVQINYPSKKEGLSDILPKVEREVSAVLSAAMKE</sequence>
<keyword evidence="3" id="KW-1185">Reference proteome</keyword>
<proteinExistence type="predicted"/>
<evidence type="ECO:0000256" key="1">
    <source>
        <dbReference type="SAM" id="SignalP"/>
    </source>
</evidence>
<evidence type="ECO:0000313" key="2">
    <source>
        <dbReference type="EMBL" id="MER2996949.1"/>
    </source>
</evidence>
<dbReference type="EMBL" id="JBEOKT010000004">
    <property type="protein sequence ID" value="MER2996949.1"/>
    <property type="molecule type" value="Genomic_DNA"/>
</dbReference>
<reference evidence="2 3" key="1">
    <citation type="submission" date="2024-06" db="EMBL/GenBank/DDBJ databases">
        <title>Pontibacter populi HYL7-15.</title>
        <authorList>
            <person name="Kim M.K."/>
        </authorList>
    </citation>
    <scope>NUCLEOTIDE SEQUENCE [LARGE SCALE GENOMIC DNA]</scope>
    <source>
        <strain evidence="2 3">HYL7-15</strain>
    </source>
</reference>
<keyword evidence="1" id="KW-0732">Signal</keyword>
<dbReference type="RefSeq" id="WP_350411289.1">
    <property type="nucleotide sequence ID" value="NZ_JBEOKT010000004.1"/>
</dbReference>
<organism evidence="2 3">
    <name type="scientific">Pontibacter populi</name>
    <dbReference type="NCBI Taxonomy" id="890055"/>
    <lineage>
        <taxon>Bacteria</taxon>
        <taxon>Pseudomonadati</taxon>
        <taxon>Bacteroidota</taxon>
        <taxon>Cytophagia</taxon>
        <taxon>Cytophagales</taxon>
        <taxon>Hymenobacteraceae</taxon>
        <taxon>Pontibacter</taxon>
    </lineage>
</organism>
<accession>A0ABV1RRC9</accession>
<name>A0ABV1RRC9_9BACT</name>
<dbReference type="Proteomes" id="UP001476807">
    <property type="component" value="Unassembled WGS sequence"/>
</dbReference>